<accession>A0AAU7JX26</accession>
<proteinExistence type="predicted"/>
<evidence type="ECO:0000313" key="1">
    <source>
        <dbReference type="EMBL" id="XBO44977.1"/>
    </source>
</evidence>
<sequence length="141" mass="15175">MVVVRPTLLGKLEHRLGRLAQLDRPVCRGFAERHFTSPAADGGNVFDPCFGADNGDGLACPIAPWSGSYLKIGVVGQSEETSGSETAGRPWGYQLRNGNRCSALGGATDSIKGKRLNYACEKGGVIYGDPLRGRVWRVYFT</sequence>
<name>A0AAU7JX26_9MICO</name>
<reference evidence="1" key="1">
    <citation type="submission" date="2024-05" db="EMBL/GenBank/DDBJ databases">
        <authorList>
            <person name="Kim S."/>
            <person name="Heo J."/>
            <person name="Choi H."/>
            <person name="Choi Y."/>
            <person name="Kwon S.-W."/>
            <person name="Kim Y."/>
        </authorList>
    </citation>
    <scope>NUCLEOTIDE SEQUENCE</scope>
    <source>
        <strain evidence="1">KACC 23699</strain>
    </source>
</reference>
<dbReference type="EMBL" id="CP157483">
    <property type="protein sequence ID" value="XBO44977.1"/>
    <property type="molecule type" value="Genomic_DNA"/>
</dbReference>
<gene>
    <name evidence="1" type="ORF">ABEG17_06465</name>
</gene>
<dbReference type="RefSeq" id="WP_406832463.1">
    <property type="nucleotide sequence ID" value="NZ_CP157483.1"/>
</dbReference>
<organism evidence="1">
    <name type="scientific">Pedococcus sp. KACC 23699</name>
    <dbReference type="NCBI Taxonomy" id="3149228"/>
    <lineage>
        <taxon>Bacteria</taxon>
        <taxon>Bacillati</taxon>
        <taxon>Actinomycetota</taxon>
        <taxon>Actinomycetes</taxon>
        <taxon>Micrococcales</taxon>
        <taxon>Intrasporangiaceae</taxon>
        <taxon>Pedococcus</taxon>
    </lineage>
</organism>
<protein>
    <submittedName>
        <fullName evidence="1">Uncharacterized protein</fullName>
    </submittedName>
</protein>
<dbReference type="AlphaFoldDB" id="A0AAU7JX26"/>